<dbReference type="NCBIfam" id="TIGR03177">
    <property type="entry name" value="pilus_cpaB"/>
    <property type="match status" value="1"/>
</dbReference>
<evidence type="ECO:0000256" key="1">
    <source>
        <dbReference type="SAM" id="MobiDB-lite"/>
    </source>
</evidence>
<dbReference type="InterPro" id="IPR031571">
    <property type="entry name" value="RcpC_dom"/>
</dbReference>
<evidence type="ECO:0000259" key="2">
    <source>
        <dbReference type="SMART" id="SM00858"/>
    </source>
</evidence>
<reference evidence="3" key="1">
    <citation type="submission" date="2023-06" db="EMBL/GenBank/DDBJ databases">
        <authorList>
            <person name="Zhang S."/>
        </authorList>
    </citation>
    <scope>NUCLEOTIDE SEQUENCE</scope>
    <source>
        <strain evidence="3">SG2303</strain>
    </source>
</reference>
<name>A0ABT7XTL4_9NEIS</name>
<dbReference type="Pfam" id="PF08666">
    <property type="entry name" value="SAF"/>
    <property type="match status" value="1"/>
</dbReference>
<comment type="caution">
    <text evidence="3">The sequence shown here is derived from an EMBL/GenBank/DDBJ whole genome shotgun (WGS) entry which is preliminary data.</text>
</comment>
<feature type="compositionally biased region" description="Low complexity" evidence="1">
    <location>
        <begin position="283"/>
        <end position="294"/>
    </location>
</feature>
<protein>
    <submittedName>
        <fullName evidence="3">Flp pilus assembly protein CpaB</fullName>
    </submittedName>
</protein>
<accession>A0ABT7XTL4</accession>
<dbReference type="RefSeq" id="WP_289831745.1">
    <property type="nucleotide sequence ID" value="NZ_JAUEDK010000053.1"/>
</dbReference>
<dbReference type="Pfam" id="PF16976">
    <property type="entry name" value="RcpC"/>
    <property type="match status" value="1"/>
</dbReference>
<evidence type="ECO:0000313" key="4">
    <source>
        <dbReference type="Proteomes" id="UP001168540"/>
    </source>
</evidence>
<evidence type="ECO:0000313" key="3">
    <source>
        <dbReference type="EMBL" id="MDN0077113.1"/>
    </source>
</evidence>
<feature type="region of interest" description="Disordered" evidence="1">
    <location>
        <begin position="271"/>
        <end position="294"/>
    </location>
</feature>
<dbReference type="SMART" id="SM00858">
    <property type="entry name" value="SAF"/>
    <property type="match status" value="1"/>
</dbReference>
<proteinExistence type="predicted"/>
<dbReference type="InterPro" id="IPR017592">
    <property type="entry name" value="Pilus_assmbl_Flp-typ_CpaB"/>
</dbReference>
<gene>
    <name evidence="3" type="primary">cpaB</name>
    <name evidence="3" type="ORF">QU481_19900</name>
</gene>
<organism evidence="3 4">
    <name type="scientific">Crenobacter oryzisoli</name>
    <dbReference type="NCBI Taxonomy" id="3056844"/>
    <lineage>
        <taxon>Bacteria</taxon>
        <taxon>Pseudomonadati</taxon>
        <taxon>Pseudomonadota</taxon>
        <taxon>Betaproteobacteria</taxon>
        <taxon>Neisseriales</taxon>
        <taxon>Neisseriaceae</taxon>
        <taxon>Crenobacter</taxon>
    </lineage>
</organism>
<dbReference type="EMBL" id="JAUEDK010000053">
    <property type="protein sequence ID" value="MDN0077113.1"/>
    <property type="molecule type" value="Genomic_DNA"/>
</dbReference>
<sequence>MANITKVIAVILVLLALSIALYAWSLGRHPAPIVKPPSNISTLYPVVVATKLLPAGQPIASDAVRLEKLPINPEGSFKSVDDVVGQAPSIDLMAGSPVLATHMATGLAARVAVGERAVAIKVDETNAVGNRIEPGDYVDLFVYLKRDNGEVEQSQARLLLSKLRVLAYGATSVDGPGQAAKTVGVNVLSPRQDVARTAVLAVPVGQVNQLALAETEGRLLLALRNPQDNEVLDPTLFAASSSVLKVQDNGKATINGSTRAAAGLGLQSFSGASNERRHPAVMPPASSLALPSAHSKPAASEIEVIRGGKREMVSH</sequence>
<feature type="domain" description="SAF" evidence="2">
    <location>
        <begin position="44"/>
        <end position="104"/>
    </location>
</feature>
<dbReference type="Proteomes" id="UP001168540">
    <property type="component" value="Unassembled WGS sequence"/>
</dbReference>
<keyword evidence="4" id="KW-1185">Reference proteome</keyword>
<dbReference type="CDD" id="cd11614">
    <property type="entry name" value="SAF_CpaB_FlgA_like"/>
    <property type="match status" value="1"/>
</dbReference>
<dbReference type="InterPro" id="IPR013974">
    <property type="entry name" value="SAF"/>
</dbReference>